<accession>A0ABP0EZT2</accession>
<dbReference type="EMBL" id="CAWYQH010000002">
    <property type="protein sequence ID" value="CAK8672999.1"/>
    <property type="molecule type" value="Genomic_DNA"/>
</dbReference>
<sequence length="398" mass="44597">MNGLSRLDTEEQNMSEEEFLYELQKKTLDNLRGFLCNNLRVDRLFPYLQSKNILSSDDCEFIRSCRTTTLRVDTFINVVKGSGPDGFRQLVKAIKKYNKTQLFVAEKMELEYRILQKLPENSEKLKEIRQGLPLSPPPYENPTKPFPTPQPGPTSCPPPYQPRNPLHGSNVQSTNFHLVNHSMLGIRMPPTPVMSEWPSLPLSQATDPSFMTWNGNPNTFQTGDFQTVSGSVKSQCLPDTSETNGKMTTLAYHGDWRVSSEPMSHISDQITKISNYAPPADCSFLPSSVVDDQSIEFEKHQGQMKRLRGRPSQKNSQRSRTPTENESLVSDVDVKFTSSSLSSLLLETICTQTRTPPSVTQSTLLSPSGGDFSCDDCQNSLDGFQSFEVSGLPEGHKE</sequence>
<dbReference type="PANTHER" id="PTHR34920">
    <property type="entry name" value="B-CELL LYMPHOMA/LEUKEMIA 10"/>
    <property type="match status" value="1"/>
</dbReference>
<dbReference type="Pfam" id="PF00619">
    <property type="entry name" value="CARD"/>
    <property type="match status" value="1"/>
</dbReference>
<keyword evidence="4" id="KW-1185">Reference proteome</keyword>
<proteinExistence type="predicted"/>
<dbReference type="SUPFAM" id="SSF47986">
    <property type="entry name" value="DEATH domain"/>
    <property type="match status" value="1"/>
</dbReference>
<protein>
    <recommendedName>
        <fullName evidence="2">CARD domain-containing protein</fullName>
    </recommendedName>
</protein>
<dbReference type="Gene3D" id="1.10.533.10">
    <property type="entry name" value="Death Domain, Fas"/>
    <property type="match status" value="1"/>
</dbReference>
<feature type="region of interest" description="Disordered" evidence="1">
    <location>
        <begin position="130"/>
        <end position="170"/>
    </location>
</feature>
<dbReference type="InterPro" id="IPR001315">
    <property type="entry name" value="CARD"/>
</dbReference>
<feature type="compositionally biased region" description="Polar residues" evidence="1">
    <location>
        <begin position="312"/>
        <end position="327"/>
    </location>
</feature>
<evidence type="ECO:0000256" key="1">
    <source>
        <dbReference type="SAM" id="MobiDB-lite"/>
    </source>
</evidence>
<feature type="region of interest" description="Disordered" evidence="1">
    <location>
        <begin position="300"/>
        <end position="327"/>
    </location>
</feature>
<comment type="caution">
    <text evidence="3">The sequence shown here is derived from an EMBL/GenBank/DDBJ whole genome shotgun (WGS) entry which is preliminary data.</text>
</comment>
<reference evidence="3 4" key="1">
    <citation type="submission" date="2024-02" db="EMBL/GenBank/DDBJ databases">
        <authorList>
            <person name="Daric V."/>
            <person name="Darras S."/>
        </authorList>
    </citation>
    <scope>NUCLEOTIDE SEQUENCE [LARGE SCALE GENOMIC DNA]</scope>
</reference>
<organism evidence="3 4">
    <name type="scientific">Clavelina lepadiformis</name>
    <name type="common">Light-bulb sea squirt</name>
    <name type="synonym">Ascidia lepadiformis</name>
    <dbReference type="NCBI Taxonomy" id="159417"/>
    <lineage>
        <taxon>Eukaryota</taxon>
        <taxon>Metazoa</taxon>
        <taxon>Chordata</taxon>
        <taxon>Tunicata</taxon>
        <taxon>Ascidiacea</taxon>
        <taxon>Aplousobranchia</taxon>
        <taxon>Clavelinidae</taxon>
        <taxon>Clavelina</taxon>
    </lineage>
</organism>
<gene>
    <name evidence="3" type="ORF">CVLEPA_LOCUS2788</name>
</gene>
<feature type="compositionally biased region" description="Pro residues" evidence="1">
    <location>
        <begin position="134"/>
        <end position="162"/>
    </location>
</feature>
<evidence type="ECO:0000313" key="4">
    <source>
        <dbReference type="Proteomes" id="UP001642483"/>
    </source>
</evidence>
<dbReference type="InterPro" id="IPR033238">
    <property type="entry name" value="BCL10/E10"/>
</dbReference>
<evidence type="ECO:0000313" key="3">
    <source>
        <dbReference type="EMBL" id="CAK8672999.1"/>
    </source>
</evidence>
<feature type="compositionally biased region" description="Basic residues" evidence="1">
    <location>
        <begin position="302"/>
        <end position="311"/>
    </location>
</feature>
<feature type="domain" description="CARD" evidence="2">
    <location>
        <begin position="20"/>
        <end position="109"/>
    </location>
</feature>
<dbReference type="PANTHER" id="PTHR34920:SF1">
    <property type="entry name" value="B-CELL LYMPHOMA_LEUKEMIA 10"/>
    <property type="match status" value="1"/>
</dbReference>
<dbReference type="Proteomes" id="UP001642483">
    <property type="component" value="Unassembled WGS sequence"/>
</dbReference>
<name>A0ABP0EZT2_CLALP</name>
<evidence type="ECO:0000259" key="2">
    <source>
        <dbReference type="PROSITE" id="PS50209"/>
    </source>
</evidence>
<dbReference type="PROSITE" id="PS50209">
    <property type="entry name" value="CARD"/>
    <property type="match status" value="1"/>
</dbReference>
<dbReference type="InterPro" id="IPR011029">
    <property type="entry name" value="DEATH-like_dom_sf"/>
</dbReference>